<comment type="function">
    <text evidence="8">This protein is part of the stalk that links CF(0) to CF(1). It either transmits conformational changes from CF(0) to CF(1) or is implicated in proton conduction.</text>
</comment>
<dbReference type="HAMAP" id="MF_01416">
    <property type="entry name" value="ATP_synth_delta_bact"/>
    <property type="match status" value="1"/>
</dbReference>
<dbReference type="GO" id="GO:0005886">
    <property type="term" value="C:plasma membrane"/>
    <property type="evidence" value="ECO:0007669"/>
    <property type="project" value="UniProtKB-SubCell"/>
</dbReference>
<evidence type="ECO:0000256" key="1">
    <source>
        <dbReference type="ARBA" id="ARBA00004370"/>
    </source>
</evidence>
<dbReference type="Proteomes" id="UP000659630">
    <property type="component" value="Unassembled WGS sequence"/>
</dbReference>
<gene>
    <name evidence="8 9" type="primary">atpH</name>
    <name evidence="9" type="ORF">H8S23_09470</name>
</gene>
<evidence type="ECO:0000256" key="3">
    <source>
        <dbReference type="ARBA" id="ARBA00022781"/>
    </source>
</evidence>
<keyword evidence="5 8" id="KW-0472">Membrane</keyword>
<comment type="caution">
    <text evidence="9">The sequence shown here is derived from an EMBL/GenBank/DDBJ whole genome shotgun (WGS) entry which is preliminary data.</text>
</comment>
<accession>A0A923KWC1</accession>
<dbReference type="NCBIfam" id="TIGR01145">
    <property type="entry name" value="ATP_synt_delta"/>
    <property type="match status" value="1"/>
</dbReference>
<evidence type="ECO:0000313" key="9">
    <source>
        <dbReference type="EMBL" id="MBC5581736.1"/>
    </source>
</evidence>
<keyword evidence="3 8" id="KW-0375">Hydrogen ion transport</keyword>
<dbReference type="AlphaFoldDB" id="A0A923KWC1"/>
<keyword evidence="6 8" id="KW-0139">CF(1)</keyword>
<protein>
    <recommendedName>
        <fullName evidence="8">ATP synthase subunit delta</fullName>
    </recommendedName>
    <alternativeName>
        <fullName evidence="8">ATP synthase F(1) sector subunit delta</fullName>
    </alternativeName>
    <alternativeName>
        <fullName evidence="8">F-type ATPase subunit delta</fullName>
        <shortName evidence="8">F-ATPase subunit delta</shortName>
    </alternativeName>
</protein>
<keyword evidence="2 8" id="KW-0813">Transport</keyword>
<comment type="function">
    <text evidence="8">F(1)F(0) ATP synthase produces ATP from ADP in the presence of a proton or sodium gradient. F-type ATPases consist of two structural domains, F(1) containing the extramembraneous catalytic core and F(0) containing the membrane proton channel, linked together by a central stalk and a peripheral stalk. During catalysis, ATP synthesis in the catalytic domain of F(1) is coupled via a rotary mechanism of the central stalk subunits to proton translocation.</text>
</comment>
<evidence type="ECO:0000256" key="5">
    <source>
        <dbReference type="ARBA" id="ARBA00023136"/>
    </source>
</evidence>
<reference evidence="9" key="1">
    <citation type="submission" date="2020-08" db="EMBL/GenBank/DDBJ databases">
        <title>Genome public.</title>
        <authorList>
            <person name="Liu C."/>
            <person name="Sun Q."/>
        </authorList>
    </citation>
    <scope>NUCLEOTIDE SEQUENCE</scope>
    <source>
        <strain evidence="9">BX8</strain>
    </source>
</reference>
<evidence type="ECO:0000256" key="6">
    <source>
        <dbReference type="ARBA" id="ARBA00023196"/>
    </source>
</evidence>
<evidence type="ECO:0000256" key="7">
    <source>
        <dbReference type="ARBA" id="ARBA00023310"/>
    </source>
</evidence>
<comment type="similarity">
    <text evidence="8">Belongs to the ATPase delta chain family.</text>
</comment>
<keyword evidence="7 8" id="KW-0066">ATP synthesis</keyword>
<keyword evidence="4 8" id="KW-0406">Ion transport</keyword>
<evidence type="ECO:0000313" key="10">
    <source>
        <dbReference type="Proteomes" id="UP000659630"/>
    </source>
</evidence>
<dbReference type="GO" id="GO:0045259">
    <property type="term" value="C:proton-transporting ATP synthase complex"/>
    <property type="evidence" value="ECO:0007669"/>
    <property type="project" value="UniProtKB-KW"/>
</dbReference>
<dbReference type="PANTHER" id="PTHR11910">
    <property type="entry name" value="ATP SYNTHASE DELTA CHAIN"/>
    <property type="match status" value="1"/>
</dbReference>
<evidence type="ECO:0000256" key="2">
    <source>
        <dbReference type="ARBA" id="ARBA00022448"/>
    </source>
</evidence>
<keyword evidence="8" id="KW-1003">Cell membrane</keyword>
<dbReference type="PRINTS" id="PR00125">
    <property type="entry name" value="ATPASEDELTA"/>
</dbReference>
<sequence>MTGPAAHYGDALFELAGAEGCDERLLEELDAAAGLLRENPEYLRVLDAPTLRREERCALVDEAFGGRVHPYLLNTLKLMTERGLARGFFDAAAQYRRRYNGAHGILEARAVTAVPLSEALQKRLTEALAQATGKQIRLSCAVDSALLGGVRLELEGRELDGTVRRRLDALRRSLLRAN</sequence>
<dbReference type="Pfam" id="PF00213">
    <property type="entry name" value="OSCP"/>
    <property type="match status" value="1"/>
</dbReference>
<dbReference type="InterPro" id="IPR026015">
    <property type="entry name" value="ATP_synth_OSCP/delta_N_sf"/>
</dbReference>
<dbReference type="EMBL" id="JACONZ010000003">
    <property type="protein sequence ID" value="MBC5581736.1"/>
    <property type="molecule type" value="Genomic_DNA"/>
</dbReference>
<dbReference type="GO" id="GO:0046933">
    <property type="term" value="F:proton-transporting ATP synthase activity, rotational mechanism"/>
    <property type="evidence" value="ECO:0007669"/>
    <property type="project" value="UniProtKB-UniRule"/>
</dbReference>
<dbReference type="SUPFAM" id="SSF47928">
    <property type="entry name" value="N-terminal domain of the delta subunit of the F1F0-ATP synthase"/>
    <property type="match status" value="1"/>
</dbReference>
<name>A0A923KWC1_9FIRM</name>
<dbReference type="InterPro" id="IPR000711">
    <property type="entry name" value="ATPase_OSCP/dsu"/>
</dbReference>
<proteinExistence type="inferred from homology"/>
<dbReference type="RefSeq" id="WP_186888100.1">
    <property type="nucleotide sequence ID" value="NZ_JACONZ010000003.1"/>
</dbReference>
<evidence type="ECO:0000256" key="8">
    <source>
        <dbReference type="HAMAP-Rule" id="MF_01416"/>
    </source>
</evidence>
<organism evidence="9 10">
    <name type="scientific">Anaerofilum hominis</name>
    <dbReference type="NCBI Taxonomy" id="2763016"/>
    <lineage>
        <taxon>Bacteria</taxon>
        <taxon>Bacillati</taxon>
        <taxon>Bacillota</taxon>
        <taxon>Clostridia</taxon>
        <taxon>Eubacteriales</taxon>
        <taxon>Oscillospiraceae</taxon>
        <taxon>Anaerofilum</taxon>
    </lineage>
</organism>
<dbReference type="PROSITE" id="PS00389">
    <property type="entry name" value="ATPASE_DELTA"/>
    <property type="match status" value="1"/>
</dbReference>
<keyword evidence="10" id="KW-1185">Reference proteome</keyword>
<dbReference type="InterPro" id="IPR020781">
    <property type="entry name" value="ATPase_OSCP/d_CS"/>
</dbReference>
<evidence type="ECO:0000256" key="4">
    <source>
        <dbReference type="ARBA" id="ARBA00023065"/>
    </source>
</evidence>
<comment type="subcellular location">
    <subcellularLocation>
        <location evidence="8">Cell membrane</location>
        <topology evidence="8">Peripheral membrane protein</topology>
    </subcellularLocation>
    <subcellularLocation>
        <location evidence="1">Membrane</location>
    </subcellularLocation>
</comment>
<dbReference type="Gene3D" id="1.10.520.20">
    <property type="entry name" value="N-terminal domain of the delta subunit of the F1F0-ATP synthase"/>
    <property type="match status" value="1"/>
</dbReference>